<name>A0A914PNT1_9BILA</name>
<evidence type="ECO:0000259" key="1">
    <source>
        <dbReference type="PROSITE" id="PS50097"/>
    </source>
</evidence>
<feature type="domain" description="BTB" evidence="1">
    <location>
        <begin position="171"/>
        <end position="236"/>
    </location>
</feature>
<dbReference type="SUPFAM" id="SSF54695">
    <property type="entry name" value="POZ domain"/>
    <property type="match status" value="1"/>
</dbReference>
<evidence type="ECO:0000313" key="3">
    <source>
        <dbReference type="WBParaSite" id="PDA_v2.g19708.t1"/>
    </source>
</evidence>
<dbReference type="InterPro" id="IPR000210">
    <property type="entry name" value="BTB/POZ_dom"/>
</dbReference>
<dbReference type="CDD" id="cd18186">
    <property type="entry name" value="BTB_POZ_ZBTB_KLHL-like"/>
    <property type="match status" value="1"/>
</dbReference>
<dbReference type="AlphaFoldDB" id="A0A914PNT1"/>
<dbReference type="Gene3D" id="3.30.710.10">
    <property type="entry name" value="Potassium Channel Kv1.1, Chain A"/>
    <property type="match status" value="1"/>
</dbReference>
<dbReference type="InterPro" id="IPR011333">
    <property type="entry name" value="SKP1/BTB/POZ_sf"/>
</dbReference>
<proteinExistence type="predicted"/>
<organism evidence="2 3">
    <name type="scientific">Panagrolaimus davidi</name>
    <dbReference type="NCBI Taxonomy" id="227884"/>
    <lineage>
        <taxon>Eukaryota</taxon>
        <taxon>Metazoa</taxon>
        <taxon>Ecdysozoa</taxon>
        <taxon>Nematoda</taxon>
        <taxon>Chromadorea</taxon>
        <taxon>Rhabditida</taxon>
        <taxon>Tylenchina</taxon>
        <taxon>Panagrolaimomorpha</taxon>
        <taxon>Panagrolaimoidea</taxon>
        <taxon>Panagrolaimidae</taxon>
        <taxon>Panagrolaimus</taxon>
    </lineage>
</organism>
<reference evidence="3" key="1">
    <citation type="submission" date="2022-11" db="UniProtKB">
        <authorList>
            <consortium name="WormBaseParasite"/>
        </authorList>
    </citation>
    <scope>IDENTIFICATION</scope>
</reference>
<keyword evidence="2" id="KW-1185">Reference proteome</keyword>
<dbReference type="Proteomes" id="UP000887578">
    <property type="component" value="Unplaced"/>
</dbReference>
<evidence type="ECO:0000313" key="2">
    <source>
        <dbReference type="Proteomes" id="UP000887578"/>
    </source>
</evidence>
<dbReference type="WBParaSite" id="PDA_v2.g19708.t1">
    <property type="protein sequence ID" value="PDA_v2.g19708.t1"/>
    <property type="gene ID" value="PDA_v2.g19708"/>
</dbReference>
<protein>
    <submittedName>
        <fullName evidence="3">BTB domain-containing protein</fullName>
    </submittedName>
</protein>
<dbReference type="SMART" id="SM00225">
    <property type="entry name" value="BTB"/>
    <property type="match status" value="1"/>
</dbReference>
<sequence length="302" mass="35396">MSSKNAALTEAVTLKKFFKWTIPNLHEFNESNMKQEPRKPFTFRTTYVIESPQMTAVDPYDGKKFNAVFKLSSIFVRKNFSIVANVNPRSSIPNKRGSDEHFRYYFIVNDSSDEIVFDEYALTVYPWSNDIKKLTICVDAIVYRSFWISGLARKSQNNLSNRFKEIWKDDSSVKFIIKCGNTTIKTYKPFLAANSFFFKDMFKAVTSDMTEITDAKPKVVQKMVEFCETDNIKEYEGYEDELLKLAHKYQIPDLVEFAVEKMSESANSENIFYYHQLALHYKLNNFEEWCKKFALQMDVNVK</sequence>
<accession>A0A914PNT1</accession>
<dbReference type="PROSITE" id="PS50097">
    <property type="entry name" value="BTB"/>
    <property type="match status" value="1"/>
</dbReference>
<dbReference type="Pfam" id="PF00651">
    <property type="entry name" value="BTB"/>
    <property type="match status" value="1"/>
</dbReference>
<dbReference type="PANTHER" id="PTHR45632">
    <property type="entry name" value="LD33804P"/>
    <property type="match status" value="1"/>
</dbReference>